<protein>
    <recommendedName>
        <fullName evidence="9">Colicin V production protein</fullName>
    </recommendedName>
</protein>
<keyword evidence="2 6" id="KW-0812">Transmembrane</keyword>
<evidence type="ECO:0008006" key="9">
    <source>
        <dbReference type="Google" id="ProtNLM"/>
    </source>
</evidence>
<evidence type="ECO:0000256" key="3">
    <source>
        <dbReference type="ARBA" id="ARBA00022989"/>
    </source>
</evidence>
<sequence length="222" mass="24180">MHWIDILVIGLLLISGAFAYARGFVHEVLSIGGWIGAVFATMYATPAVEQFTLQFIQDPFIATLVTGIVIFIGALVILSIITRRISNGVKESALGPLDRALGFLFGILRGGVIVALVWIGYEWMTPPDEQPKWIYEARTIPMIVQGATLLKNLAPPSDKDAKKAPGDPSAKNPQKGPSLKEQSKTLLDKAINAVPQSPDGSKTDGYGKKERTEMDRLFETSQ</sequence>
<evidence type="ECO:0000256" key="6">
    <source>
        <dbReference type="SAM" id="Phobius"/>
    </source>
</evidence>
<dbReference type="Pfam" id="PF02674">
    <property type="entry name" value="Colicin_V"/>
    <property type="match status" value="1"/>
</dbReference>
<dbReference type="InterPro" id="IPR003825">
    <property type="entry name" value="Colicin-V_CvpA"/>
</dbReference>
<dbReference type="GO" id="GO:0016020">
    <property type="term" value="C:membrane"/>
    <property type="evidence" value="ECO:0007669"/>
    <property type="project" value="UniProtKB-SubCell"/>
</dbReference>
<feature type="compositionally biased region" description="Basic and acidic residues" evidence="5">
    <location>
        <begin position="201"/>
        <end position="222"/>
    </location>
</feature>
<keyword evidence="4 6" id="KW-0472">Membrane</keyword>
<organism evidence="7 8">
    <name type="scientific">Magnetovibrio blakemorei</name>
    <dbReference type="NCBI Taxonomy" id="28181"/>
    <lineage>
        <taxon>Bacteria</taxon>
        <taxon>Pseudomonadati</taxon>
        <taxon>Pseudomonadota</taxon>
        <taxon>Alphaproteobacteria</taxon>
        <taxon>Rhodospirillales</taxon>
        <taxon>Magnetovibrionaceae</taxon>
        <taxon>Magnetovibrio</taxon>
    </lineage>
</organism>
<reference evidence="8" key="1">
    <citation type="submission" date="2016-07" db="EMBL/GenBank/DDBJ databases">
        <authorList>
            <person name="Florea S."/>
            <person name="Webb J.S."/>
            <person name="Jaromczyk J."/>
            <person name="Schardl C.L."/>
        </authorList>
    </citation>
    <scope>NUCLEOTIDE SEQUENCE [LARGE SCALE GENOMIC DNA]</scope>
    <source>
        <strain evidence="8">MV-1</strain>
    </source>
</reference>
<keyword evidence="8" id="KW-1185">Reference proteome</keyword>
<accession>A0A1E5Q9R9</accession>
<comment type="subcellular location">
    <subcellularLocation>
        <location evidence="1">Membrane</location>
        <topology evidence="1">Multi-pass membrane protein</topology>
    </subcellularLocation>
</comment>
<dbReference type="EMBL" id="MCGG01000013">
    <property type="protein sequence ID" value="OEJ68472.1"/>
    <property type="molecule type" value="Genomic_DNA"/>
</dbReference>
<feature type="region of interest" description="Disordered" evidence="5">
    <location>
        <begin position="155"/>
        <end position="222"/>
    </location>
</feature>
<name>A0A1E5Q9R9_9PROT</name>
<evidence type="ECO:0000256" key="5">
    <source>
        <dbReference type="SAM" id="MobiDB-lite"/>
    </source>
</evidence>
<evidence type="ECO:0000313" key="8">
    <source>
        <dbReference type="Proteomes" id="UP000095347"/>
    </source>
</evidence>
<dbReference type="Proteomes" id="UP000095347">
    <property type="component" value="Unassembled WGS sequence"/>
</dbReference>
<feature type="transmembrane region" description="Helical" evidence="6">
    <location>
        <begin position="101"/>
        <end position="121"/>
    </location>
</feature>
<evidence type="ECO:0000313" key="7">
    <source>
        <dbReference type="EMBL" id="OEJ68472.1"/>
    </source>
</evidence>
<evidence type="ECO:0000256" key="1">
    <source>
        <dbReference type="ARBA" id="ARBA00004141"/>
    </source>
</evidence>
<dbReference type="PANTHER" id="PTHR36926">
    <property type="entry name" value="COLICIN V PRODUCTION PROTEIN"/>
    <property type="match status" value="1"/>
</dbReference>
<proteinExistence type="predicted"/>
<feature type="transmembrane region" description="Helical" evidence="6">
    <location>
        <begin position="60"/>
        <end position="81"/>
    </location>
</feature>
<gene>
    <name evidence="7" type="ORF">BEN30_05940</name>
</gene>
<dbReference type="InterPro" id="IPR052719">
    <property type="entry name" value="CvpA-like"/>
</dbReference>
<dbReference type="AlphaFoldDB" id="A0A1E5Q9R9"/>
<dbReference type="PANTHER" id="PTHR36926:SF1">
    <property type="entry name" value="COLICIN V PRODUCTION PROTEIN"/>
    <property type="match status" value="1"/>
</dbReference>
<comment type="caution">
    <text evidence="7">The sequence shown here is derived from an EMBL/GenBank/DDBJ whole genome shotgun (WGS) entry which is preliminary data.</text>
</comment>
<evidence type="ECO:0000256" key="4">
    <source>
        <dbReference type="ARBA" id="ARBA00023136"/>
    </source>
</evidence>
<dbReference type="OrthoDB" id="9806894at2"/>
<keyword evidence="3 6" id="KW-1133">Transmembrane helix</keyword>
<feature type="transmembrane region" description="Helical" evidence="6">
    <location>
        <begin position="29"/>
        <end position="48"/>
    </location>
</feature>
<dbReference type="STRING" id="28181.BEN30_05940"/>
<evidence type="ECO:0000256" key="2">
    <source>
        <dbReference type="ARBA" id="ARBA00022692"/>
    </source>
</evidence>
<dbReference type="GO" id="GO:0009403">
    <property type="term" value="P:toxin biosynthetic process"/>
    <property type="evidence" value="ECO:0007669"/>
    <property type="project" value="InterPro"/>
</dbReference>
<dbReference type="RefSeq" id="WP_069957134.1">
    <property type="nucleotide sequence ID" value="NZ_MCGG01000013.1"/>
</dbReference>